<dbReference type="Pfam" id="PF14204">
    <property type="entry name" value="Ribosomal_L18_c"/>
    <property type="match status" value="1"/>
</dbReference>
<keyword evidence="5" id="KW-0694">RNA-binding</keyword>
<comment type="similarity">
    <text evidence="3">Belongs to the universal ribosomal protein uL18 family.</text>
</comment>
<dbReference type="InterPro" id="IPR025607">
    <property type="entry name" value="Ribosomal_uL18_C_euk"/>
</dbReference>
<keyword evidence="4" id="KW-0963">Cytoplasm</keyword>
<feature type="non-terminal residue" evidence="12">
    <location>
        <position position="156"/>
    </location>
</feature>
<dbReference type="GO" id="GO:0006412">
    <property type="term" value="P:translation"/>
    <property type="evidence" value="ECO:0007669"/>
    <property type="project" value="InterPro"/>
</dbReference>
<dbReference type="Proteomes" id="UP001328107">
    <property type="component" value="Unassembled WGS sequence"/>
</dbReference>
<sequence length="156" mass="17195">KDITAQIAYSKLGGDVILAAAYSHELPRYGVEGNFTNHSASYATGLLLACRLLKKLRGERGEEEEGAAPFRADLDTGLARTTKGSRIFSVMMGVVDGGIDVPHDESVDDQVEQTEDEMWTQAHAAIRASPEPLVKEKKEVEKKSWNEAKLTYSERQ</sequence>
<evidence type="ECO:0000256" key="1">
    <source>
        <dbReference type="ARBA" id="ARBA00004021"/>
    </source>
</evidence>
<name>A0AAN4Z561_9BILA</name>
<comment type="caution">
    <text evidence="12">The sequence shown here is derived from an EMBL/GenBank/DDBJ whole genome shotgun (WGS) entry which is preliminary data.</text>
</comment>
<feature type="region of interest" description="Disordered" evidence="10">
    <location>
        <begin position="125"/>
        <end position="156"/>
    </location>
</feature>
<accession>A0AAN4Z561</accession>
<evidence type="ECO:0000256" key="2">
    <source>
        <dbReference type="ARBA" id="ARBA00004496"/>
    </source>
</evidence>
<dbReference type="GO" id="GO:0008097">
    <property type="term" value="F:5S rRNA binding"/>
    <property type="evidence" value="ECO:0007669"/>
    <property type="project" value="InterPro"/>
</dbReference>
<dbReference type="GO" id="GO:0003735">
    <property type="term" value="F:structural constituent of ribosome"/>
    <property type="evidence" value="ECO:0007669"/>
    <property type="project" value="InterPro"/>
</dbReference>
<proteinExistence type="inferred from homology"/>
<comment type="function">
    <text evidence="1">Component of the ribosome, a large ribonucleoprotein complex responsible for the synthesis of proteins in the cell. The small ribosomal subunit (SSU) binds messenger RNAs (mRNAs) and translates the encoded message by selecting cognate aminoacyl-transfer RNA (tRNA) molecules. The large subunit (LSU) contains the ribosomal catalytic site termed the peptidyl transferase center (PTC), which catalyzes the formation of peptide bonds, thereby polymerizing the amino acids delivered by tRNAs into a polypeptide chain. The nascent polypeptides leave the ribosome through a tunnel in the LSU and interact with protein factors that function in enzymatic processing, targeting, and the membrane insertion of nascent chains at the exit of the ribosomal tunnel.</text>
</comment>
<dbReference type="Pfam" id="PF17144">
    <property type="entry name" value="Ribosomal_L5e"/>
    <property type="match status" value="1"/>
</dbReference>
<organism evidence="12 13">
    <name type="scientific">Pristionchus mayeri</name>
    <dbReference type="NCBI Taxonomy" id="1317129"/>
    <lineage>
        <taxon>Eukaryota</taxon>
        <taxon>Metazoa</taxon>
        <taxon>Ecdysozoa</taxon>
        <taxon>Nematoda</taxon>
        <taxon>Chromadorea</taxon>
        <taxon>Rhabditida</taxon>
        <taxon>Rhabditina</taxon>
        <taxon>Diplogasteromorpha</taxon>
        <taxon>Diplogasteroidea</taxon>
        <taxon>Neodiplogasteridae</taxon>
        <taxon>Pristionchus</taxon>
    </lineage>
</organism>
<evidence type="ECO:0000256" key="3">
    <source>
        <dbReference type="ARBA" id="ARBA00007116"/>
    </source>
</evidence>
<keyword evidence="13" id="KW-1185">Reference proteome</keyword>
<dbReference type="Gene3D" id="3.30.420.100">
    <property type="match status" value="1"/>
</dbReference>
<dbReference type="InterPro" id="IPR005485">
    <property type="entry name" value="Rbsml_uL18_euk_arch"/>
</dbReference>
<gene>
    <name evidence="12" type="ORF">PMAYCL1PPCAC_03714</name>
</gene>
<dbReference type="InterPro" id="IPR057268">
    <property type="entry name" value="Ribosomal_L18"/>
</dbReference>
<evidence type="ECO:0000259" key="11">
    <source>
        <dbReference type="Pfam" id="PF14204"/>
    </source>
</evidence>
<dbReference type="PANTHER" id="PTHR23410">
    <property type="entry name" value="RIBOSOMAL PROTEIN L5-RELATED"/>
    <property type="match status" value="1"/>
</dbReference>
<evidence type="ECO:0000256" key="10">
    <source>
        <dbReference type="SAM" id="MobiDB-lite"/>
    </source>
</evidence>
<dbReference type="GO" id="GO:0022625">
    <property type="term" value="C:cytosolic large ribosomal subunit"/>
    <property type="evidence" value="ECO:0007669"/>
    <property type="project" value="TreeGrafter"/>
</dbReference>
<keyword evidence="7" id="KW-0687">Ribonucleoprotein</keyword>
<feature type="domain" description="Large ribosomal subunit protein uL18 C-terminal eukaryotes" evidence="11">
    <location>
        <begin position="117"/>
        <end position="156"/>
    </location>
</feature>
<evidence type="ECO:0000256" key="5">
    <source>
        <dbReference type="ARBA" id="ARBA00022730"/>
    </source>
</evidence>
<protein>
    <recommendedName>
        <fullName evidence="8">Large ribosomal subunit protein uL18</fullName>
    </recommendedName>
    <alternativeName>
        <fullName evidence="9">60S ribosomal protein L5</fullName>
    </alternativeName>
</protein>
<keyword evidence="6" id="KW-0689">Ribosomal protein</keyword>
<keyword evidence="5" id="KW-0699">rRNA-binding</keyword>
<comment type="subcellular location">
    <subcellularLocation>
        <location evidence="2">Cytoplasm</location>
    </subcellularLocation>
</comment>
<reference evidence="13" key="1">
    <citation type="submission" date="2022-10" db="EMBL/GenBank/DDBJ databases">
        <title>Genome assembly of Pristionchus species.</title>
        <authorList>
            <person name="Yoshida K."/>
            <person name="Sommer R.J."/>
        </authorList>
    </citation>
    <scope>NUCLEOTIDE SEQUENCE [LARGE SCALE GENOMIC DNA]</scope>
    <source>
        <strain evidence="13">RS5460</strain>
    </source>
</reference>
<evidence type="ECO:0000256" key="6">
    <source>
        <dbReference type="ARBA" id="ARBA00022980"/>
    </source>
</evidence>
<dbReference type="AlphaFoldDB" id="A0AAN4Z561"/>
<dbReference type="CDD" id="cd00432">
    <property type="entry name" value="Ribosomal_L18_L5e"/>
    <property type="match status" value="1"/>
</dbReference>
<evidence type="ECO:0000313" key="12">
    <source>
        <dbReference type="EMBL" id="GMR33519.1"/>
    </source>
</evidence>
<evidence type="ECO:0000256" key="4">
    <source>
        <dbReference type="ARBA" id="ARBA00022490"/>
    </source>
</evidence>
<dbReference type="PANTHER" id="PTHR23410:SF12">
    <property type="entry name" value="LARGE RIBOSOMAL SUBUNIT PROTEIN UL18"/>
    <property type="match status" value="1"/>
</dbReference>
<dbReference type="GO" id="GO:0000027">
    <property type="term" value="P:ribosomal large subunit assembly"/>
    <property type="evidence" value="ECO:0007669"/>
    <property type="project" value="TreeGrafter"/>
</dbReference>
<dbReference type="EMBL" id="BTRK01000001">
    <property type="protein sequence ID" value="GMR33519.1"/>
    <property type="molecule type" value="Genomic_DNA"/>
</dbReference>
<dbReference type="SUPFAM" id="SSF53137">
    <property type="entry name" value="Translational machinery components"/>
    <property type="match status" value="1"/>
</dbReference>
<evidence type="ECO:0000313" key="13">
    <source>
        <dbReference type="Proteomes" id="UP001328107"/>
    </source>
</evidence>
<evidence type="ECO:0000256" key="9">
    <source>
        <dbReference type="ARBA" id="ARBA00035352"/>
    </source>
</evidence>
<evidence type="ECO:0000256" key="8">
    <source>
        <dbReference type="ARBA" id="ARBA00035197"/>
    </source>
</evidence>
<feature type="non-terminal residue" evidence="12">
    <location>
        <position position="1"/>
    </location>
</feature>
<feature type="compositionally biased region" description="Basic and acidic residues" evidence="10">
    <location>
        <begin position="133"/>
        <end position="156"/>
    </location>
</feature>
<evidence type="ECO:0000256" key="7">
    <source>
        <dbReference type="ARBA" id="ARBA00023274"/>
    </source>
</evidence>